<evidence type="ECO:0000256" key="1">
    <source>
        <dbReference type="ARBA" id="ARBA00007584"/>
    </source>
</evidence>
<accession>A0A9P9YYF1</accession>
<dbReference type="PANTHER" id="PTHR12499">
    <property type="entry name" value="OPTIC ATROPHY 3 PROTEIN OPA3"/>
    <property type="match status" value="1"/>
</dbReference>
<dbReference type="InterPro" id="IPR010754">
    <property type="entry name" value="OPA3-like"/>
</dbReference>
<organism evidence="4 5">
    <name type="scientific">Drosophila gunungcola</name>
    <name type="common">fruit fly</name>
    <dbReference type="NCBI Taxonomy" id="103775"/>
    <lineage>
        <taxon>Eukaryota</taxon>
        <taxon>Metazoa</taxon>
        <taxon>Ecdysozoa</taxon>
        <taxon>Arthropoda</taxon>
        <taxon>Hexapoda</taxon>
        <taxon>Insecta</taxon>
        <taxon>Pterygota</taxon>
        <taxon>Neoptera</taxon>
        <taxon>Endopterygota</taxon>
        <taxon>Diptera</taxon>
        <taxon>Brachycera</taxon>
        <taxon>Muscomorpha</taxon>
        <taxon>Ephydroidea</taxon>
        <taxon>Drosophilidae</taxon>
        <taxon>Drosophila</taxon>
        <taxon>Sophophora</taxon>
    </lineage>
</organism>
<keyword evidence="2" id="KW-0175">Coiled coil</keyword>
<dbReference type="PANTHER" id="PTHR12499:SF0">
    <property type="entry name" value="OPTIC ATROPHY 3 PROTEIN"/>
    <property type="match status" value="1"/>
</dbReference>
<comment type="similarity">
    <text evidence="1">Belongs to the OPA3 family.</text>
</comment>
<gene>
    <name evidence="4" type="ORF">M5D96_001420</name>
</gene>
<sequence>MWMLGLGQPRLIPPLNEAMSLQMGSDILGEMFIFLLGATLIVAEFSSFPVGKLFVFGLKRASKPFGDLLMWMGKHHPFIRHYVIIPPAQLYNAFEVRSKMRMMRLKQPRRIPRLTPPIATRLGADMLIRTKTMVIGVFPAAKLGVLAIKQISKPIANVIKSNAKSSPFFRKYVCMPPAQFYNWVEVKTKMWALNMGGRVTVPPLNEAMAIELGANLLGEFIIFTIGAGLLIFEYSRQTIKENKKNELAQTEKMELTNTLTEMSFRLERQDAQIREMTRVLADLDSRNIFRWHKEPIQEYVPFDPSTPDQSANARHPKSAESLYDPLGGMAFRALHFLDTQIFVDGRNRKGKEALRHLDEVAEQLEQSLGEAASVTVASPLPTKTEL</sequence>
<evidence type="ECO:0000313" key="4">
    <source>
        <dbReference type="EMBL" id="KAI8045240.1"/>
    </source>
</evidence>
<proteinExistence type="inferred from homology"/>
<dbReference type="GO" id="GO:0005739">
    <property type="term" value="C:mitochondrion"/>
    <property type="evidence" value="ECO:0007669"/>
    <property type="project" value="TreeGrafter"/>
</dbReference>
<evidence type="ECO:0000256" key="3">
    <source>
        <dbReference type="SAM" id="MobiDB-lite"/>
    </source>
</evidence>
<dbReference type="Proteomes" id="UP001059596">
    <property type="component" value="Chromosome 3R"/>
</dbReference>
<evidence type="ECO:0000256" key="2">
    <source>
        <dbReference type="ARBA" id="ARBA00023054"/>
    </source>
</evidence>
<reference evidence="4" key="1">
    <citation type="journal article" date="2023" name="Genome Biol. Evol.">
        <title>Long-read-based Genome Assembly of Drosophila gunungcola Reveals Fewer Chemosensory Genes in Flower-breeding Species.</title>
        <authorList>
            <person name="Negi A."/>
            <person name="Liao B.Y."/>
            <person name="Yeh S.D."/>
        </authorList>
    </citation>
    <scope>NUCLEOTIDE SEQUENCE</scope>
    <source>
        <strain evidence="4">Sukarami</strain>
    </source>
</reference>
<comment type="caution">
    <text evidence="4">The sequence shown here is derived from an EMBL/GenBank/DDBJ whole genome shotgun (WGS) entry which is preliminary data.</text>
</comment>
<dbReference type="AlphaFoldDB" id="A0A9P9YYF1"/>
<name>A0A9P9YYF1_9MUSC</name>
<dbReference type="GO" id="GO:0019216">
    <property type="term" value="P:regulation of lipid metabolic process"/>
    <property type="evidence" value="ECO:0007669"/>
    <property type="project" value="TreeGrafter"/>
</dbReference>
<protein>
    <recommendedName>
        <fullName evidence="6">OPA3-like protein CG13603</fullName>
    </recommendedName>
</protein>
<dbReference type="Pfam" id="PF07047">
    <property type="entry name" value="OPA3"/>
    <property type="match status" value="3"/>
</dbReference>
<dbReference type="EMBL" id="JAMKOV010000001">
    <property type="protein sequence ID" value="KAI8045240.1"/>
    <property type="molecule type" value="Genomic_DNA"/>
</dbReference>
<feature type="region of interest" description="Disordered" evidence="3">
    <location>
        <begin position="300"/>
        <end position="319"/>
    </location>
</feature>
<evidence type="ECO:0000313" key="5">
    <source>
        <dbReference type="Proteomes" id="UP001059596"/>
    </source>
</evidence>
<evidence type="ECO:0008006" key="6">
    <source>
        <dbReference type="Google" id="ProtNLM"/>
    </source>
</evidence>
<keyword evidence="5" id="KW-1185">Reference proteome</keyword>